<evidence type="ECO:0000313" key="3">
    <source>
        <dbReference type="EMBL" id="WAQ97735.1"/>
    </source>
</evidence>
<name>A0ABY7DN06_MYAAR</name>
<evidence type="ECO:0000313" key="4">
    <source>
        <dbReference type="Proteomes" id="UP001164746"/>
    </source>
</evidence>
<dbReference type="PROSITE" id="PS50975">
    <property type="entry name" value="ATP_GRASP"/>
    <property type="match status" value="1"/>
</dbReference>
<gene>
    <name evidence="3" type="ORF">MAR_022108</name>
</gene>
<keyword evidence="1" id="KW-0547">Nucleotide-binding</keyword>
<reference evidence="3" key="1">
    <citation type="submission" date="2022-11" db="EMBL/GenBank/DDBJ databases">
        <title>Centuries of genome instability and evolution in soft-shell clam transmissible cancer (bioRxiv).</title>
        <authorList>
            <person name="Hart S.F.M."/>
            <person name="Yonemitsu M.A."/>
            <person name="Giersch R.M."/>
            <person name="Beal B.F."/>
            <person name="Arriagada G."/>
            <person name="Davis B.W."/>
            <person name="Ostrander E.A."/>
            <person name="Goff S.P."/>
            <person name="Metzger M.J."/>
        </authorList>
    </citation>
    <scope>NUCLEOTIDE SEQUENCE</scope>
    <source>
        <strain evidence="3">MELC-2E11</strain>
        <tissue evidence="3">Siphon/mantle</tissue>
    </source>
</reference>
<accession>A0ABY7DN06</accession>
<sequence>MSTQNKAEQKWSDRENSVREFSKEYGYQVTWYQHVDLGPKEGQRPLTSFRAVLSSSADMSCDENEADRKLSSRKNSVWEFSVKYGCHVTWDLHADLGPRDGHPSLSADDEQEIWQGYDVLQFTLQQIGCSLTIDRSREPRITGCEEKVDVAVLAPPEDCIGLLLEDTGSEDVFLHKAVTFGRNGSTYLDVFQPPRRVTYFLQSCRGDFLDVAQLSEGRLDCPRNNTVRPVGDDRAAAHLFLENAAVDFPSALMFTFRSDEHSSFTDPRFSVRHLTKPVDKEVVRKDVEDYFQKPSLRNVDKIVIHPVHQTGLGPQETADIGRLVQTVLDVLEKTADNDHIILEPFVQCLRPFQRKGEEDAGDNLLQWSADDTVRFLVKSLVCRDFNNKPVTSSVVCLVAKLNSTDVCSLDKTLCLFDDQTSALQSLGSTLREFNVANQELRDSLEADIRRKGEAVLQAIIDSETASQADPRSLMQTDFIGIDFVIAYKNGDLCPTAVKVTTHPEFAAFQRFELTNMAFPNLNICLEAASSDPRQQRAFQPLVATMVMRSQDYVLRGKRILVIAAGWNNKKDLWPPAFAAGIKVVAVDSNPDHFIKNDVERFIHYDFEDRKRETEHATNIVRLVNQRNSVSAAQNAKEKSRTQNALYTLRTRSVLVQNVRDYVTPAYLIKSPDDLDEACRKVKFPAILKTETGAASLGCTEVRTAGDLRKAFTRVTETVKEHPIIAFGFGEMVNVEEFHVGSKHVVDLAIFNKSLVAAFVSDCGLVNPPSFTGTAALMPSALPGDKQAQVIMAAFQCCVGIGLNDGMFNADIIMTSSGPKLVEINARMGGYCLRHWIRRLYHQDILLLAYKICVGIRPYVPQTATTEYIISVYLSPTHHKELFQDPDKKAQMQVQEGKERLMTVCRELGIEKPEYRVSQFIKYF</sequence>
<keyword evidence="4" id="KW-1185">Reference proteome</keyword>
<organism evidence="3 4">
    <name type="scientific">Mya arenaria</name>
    <name type="common">Soft-shell clam</name>
    <dbReference type="NCBI Taxonomy" id="6604"/>
    <lineage>
        <taxon>Eukaryota</taxon>
        <taxon>Metazoa</taxon>
        <taxon>Spiralia</taxon>
        <taxon>Lophotrochozoa</taxon>
        <taxon>Mollusca</taxon>
        <taxon>Bivalvia</taxon>
        <taxon>Autobranchia</taxon>
        <taxon>Heteroconchia</taxon>
        <taxon>Euheterodonta</taxon>
        <taxon>Imparidentia</taxon>
        <taxon>Neoheterodontei</taxon>
        <taxon>Myida</taxon>
        <taxon>Myoidea</taxon>
        <taxon>Myidae</taxon>
        <taxon>Mya</taxon>
    </lineage>
</organism>
<dbReference type="InterPro" id="IPR011761">
    <property type="entry name" value="ATP-grasp"/>
</dbReference>
<dbReference type="Gene3D" id="3.30.470.20">
    <property type="entry name" value="ATP-grasp fold, B domain"/>
    <property type="match status" value="1"/>
</dbReference>
<evidence type="ECO:0000259" key="2">
    <source>
        <dbReference type="PROSITE" id="PS50975"/>
    </source>
</evidence>
<dbReference type="InterPro" id="IPR031046">
    <property type="entry name" value="CARNS1"/>
</dbReference>
<dbReference type="PANTHER" id="PTHR48066:SF1">
    <property type="entry name" value="CARNOSINE SYNTHASE 1"/>
    <property type="match status" value="1"/>
</dbReference>
<evidence type="ECO:0000256" key="1">
    <source>
        <dbReference type="PROSITE-ProRule" id="PRU00409"/>
    </source>
</evidence>
<dbReference type="EMBL" id="CP111014">
    <property type="protein sequence ID" value="WAQ97735.1"/>
    <property type="molecule type" value="Genomic_DNA"/>
</dbReference>
<protein>
    <submittedName>
        <fullName evidence="3">CRNS1-like protein</fullName>
    </submittedName>
</protein>
<dbReference type="SUPFAM" id="SSF56059">
    <property type="entry name" value="Glutathione synthetase ATP-binding domain-like"/>
    <property type="match status" value="1"/>
</dbReference>
<keyword evidence="1" id="KW-0067">ATP-binding</keyword>
<dbReference type="PANTHER" id="PTHR48066">
    <property type="entry name" value="CARNOSINE SYNTHASE 1"/>
    <property type="match status" value="1"/>
</dbReference>
<dbReference type="Proteomes" id="UP001164746">
    <property type="component" value="Chromosome 3"/>
</dbReference>
<feature type="domain" description="ATP-grasp" evidence="2">
    <location>
        <begin position="652"/>
        <end position="853"/>
    </location>
</feature>
<proteinExistence type="predicted"/>